<comment type="caution">
    <text evidence="1">The sequence shown here is derived from an EMBL/GenBank/DDBJ whole genome shotgun (WGS) entry which is preliminary data.</text>
</comment>
<name>A0A7Y4H4Z1_9BRAD</name>
<dbReference type="Proteomes" id="UP000528734">
    <property type="component" value="Unassembled WGS sequence"/>
</dbReference>
<evidence type="ECO:0000313" key="2">
    <source>
        <dbReference type="Proteomes" id="UP000528734"/>
    </source>
</evidence>
<dbReference type="AlphaFoldDB" id="A0A7Y4H4Z1"/>
<protein>
    <submittedName>
        <fullName evidence="1">Uncharacterized protein</fullName>
    </submittedName>
</protein>
<dbReference type="RefSeq" id="WP_171710222.1">
    <property type="nucleotide sequence ID" value="NZ_JAAVLW010000004.1"/>
</dbReference>
<proteinExistence type="predicted"/>
<keyword evidence="2" id="KW-1185">Reference proteome</keyword>
<gene>
    <name evidence="1" type="ORF">HCN50_13915</name>
</gene>
<evidence type="ECO:0000313" key="1">
    <source>
        <dbReference type="EMBL" id="NOJ47332.1"/>
    </source>
</evidence>
<organism evidence="1 2">
    <name type="scientific">Bradyrhizobium archetypum</name>
    <dbReference type="NCBI Taxonomy" id="2721160"/>
    <lineage>
        <taxon>Bacteria</taxon>
        <taxon>Pseudomonadati</taxon>
        <taxon>Pseudomonadota</taxon>
        <taxon>Alphaproteobacteria</taxon>
        <taxon>Hyphomicrobiales</taxon>
        <taxon>Nitrobacteraceae</taxon>
        <taxon>Bradyrhizobium</taxon>
    </lineage>
</organism>
<sequence>MIVKPTETICATSLVSMESLVLMLLTIEIMKERFATIATILAVITLWALKRVDVTIPRERRARVIVMSDPSWASWTKYPGCLAHALSCTVSEAPS</sequence>
<accession>A0A7Y4H4Z1</accession>
<reference evidence="1 2" key="1">
    <citation type="submission" date="2020-03" db="EMBL/GenBank/DDBJ databases">
        <title>Bradyrhizobium diversity isolated from nodules of Muelleranthus trifoliolatus.</title>
        <authorList>
            <person name="Klepa M."/>
            <person name="Helene L."/>
            <person name="Hungria M."/>
        </authorList>
    </citation>
    <scope>NUCLEOTIDE SEQUENCE [LARGE SCALE GENOMIC DNA]</scope>
    <source>
        <strain evidence="1 2">WSM 1744</strain>
    </source>
</reference>
<dbReference type="EMBL" id="JAAVLW010000004">
    <property type="protein sequence ID" value="NOJ47332.1"/>
    <property type="molecule type" value="Genomic_DNA"/>
</dbReference>